<dbReference type="PANTHER" id="PTHR43289:SF34">
    <property type="entry name" value="SERINE_THREONINE-PROTEIN KINASE YBDM-RELATED"/>
    <property type="match status" value="1"/>
</dbReference>
<name>A0A422QRB2_9BURK</name>
<evidence type="ECO:0000256" key="4">
    <source>
        <dbReference type="ARBA" id="ARBA00022840"/>
    </source>
</evidence>
<dbReference type="PROSITE" id="PS50011">
    <property type="entry name" value="PROTEIN_KINASE_DOM"/>
    <property type="match status" value="1"/>
</dbReference>
<dbReference type="CDD" id="cd14014">
    <property type="entry name" value="STKc_PknB_like"/>
    <property type="match status" value="1"/>
</dbReference>
<dbReference type="PROSITE" id="PS00108">
    <property type="entry name" value="PROTEIN_KINASE_ST"/>
    <property type="match status" value="1"/>
</dbReference>
<dbReference type="InterPro" id="IPR011009">
    <property type="entry name" value="Kinase-like_dom_sf"/>
</dbReference>
<evidence type="ECO:0000256" key="1">
    <source>
        <dbReference type="ARBA" id="ARBA00022679"/>
    </source>
</evidence>
<proteinExistence type="predicted"/>
<keyword evidence="6" id="KW-0723">Serine/threonine-protein kinase</keyword>
<dbReference type="Gene3D" id="1.10.510.10">
    <property type="entry name" value="Transferase(Phosphotransferase) domain 1"/>
    <property type="match status" value="1"/>
</dbReference>
<sequence>MAAQNNAPLPDGLDIAGYRIVKKIASGGFSIVYLAYDGEGNAVAIKEYLPSALALRQPGELVPVVAKPHLAVFRIGLKCFFEEGRALARIVHPNVVRVLNFFRAHDTVYMVMAYESGHSLQEHIARAAAKGSRPGEQFVRQVFTGVCAGLREVHANKLLHLDLKPANIYLRTDGSPLLLDFGAARQTLHSDAPMLAPMYTPGFAAPELSTRGATLGPWTDIYSLGAAMLACMSCSTPQSVEARRAGDKLLEQLDKLVGRYSPELIDLVQACLALDPLARPQSVFAIQKALQAAPAKPLAAPSASVAAKAALQGEARGGWRGLVDRLGALGRGQG</sequence>
<comment type="caution">
    <text evidence="6">The sequence shown here is derived from an EMBL/GenBank/DDBJ whole genome shotgun (WGS) entry which is preliminary data.</text>
</comment>
<accession>A0A422QRB2</accession>
<dbReference type="OrthoDB" id="9801841at2"/>
<reference evidence="6" key="1">
    <citation type="submission" date="2014-10" db="EMBL/GenBank/DDBJ databases">
        <title>Massilia sp. genome.</title>
        <authorList>
            <person name="Xu B."/>
            <person name="Dai L."/>
            <person name="Huang Z."/>
        </authorList>
    </citation>
    <scope>NUCLEOTIDE SEQUENCE [LARGE SCALE GENOMIC DNA]</scope>
    <source>
        <strain evidence="6">CFS-1</strain>
    </source>
</reference>
<dbReference type="SMART" id="SM00220">
    <property type="entry name" value="S_TKc"/>
    <property type="match status" value="1"/>
</dbReference>
<dbReference type="RefSeq" id="WP_123067722.1">
    <property type="nucleotide sequence ID" value="NZ_JSAB01000009.1"/>
</dbReference>
<gene>
    <name evidence="6" type="ORF">NM04_01150</name>
</gene>
<protein>
    <submittedName>
        <fullName evidence="6">Serine/threonine protein kinase</fullName>
    </submittedName>
</protein>
<evidence type="ECO:0000256" key="2">
    <source>
        <dbReference type="ARBA" id="ARBA00022741"/>
    </source>
</evidence>
<dbReference type="SUPFAM" id="SSF56112">
    <property type="entry name" value="Protein kinase-like (PK-like)"/>
    <property type="match status" value="1"/>
</dbReference>
<keyword evidence="1" id="KW-0808">Transferase</keyword>
<feature type="domain" description="Protein kinase" evidence="5">
    <location>
        <begin position="18"/>
        <end position="299"/>
    </location>
</feature>
<dbReference type="PANTHER" id="PTHR43289">
    <property type="entry name" value="MITOGEN-ACTIVATED PROTEIN KINASE KINASE KINASE 20-RELATED"/>
    <property type="match status" value="1"/>
</dbReference>
<evidence type="ECO:0000259" key="5">
    <source>
        <dbReference type="PROSITE" id="PS50011"/>
    </source>
</evidence>
<evidence type="ECO:0000313" key="6">
    <source>
        <dbReference type="EMBL" id="RNF32549.1"/>
    </source>
</evidence>
<dbReference type="InterPro" id="IPR000719">
    <property type="entry name" value="Prot_kinase_dom"/>
</dbReference>
<dbReference type="Pfam" id="PF00069">
    <property type="entry name" value="Pkinase"/>
    <property type="match status" value="1"/>
</dbReference>
<dbReference type="GO" id="GO:0005524">
    <property type="term" value="F:ATP binding"/>
    <property type="evidence" value="ECO:0007669"/>
    <property type="project" value="UniProtKB-KW"/>
</dbReference>
<keyword evidence="7" id="KW-1185">Reference proteome</keyword>
<dbReference type="InterPro" id="IPR008271">
    <property type="entry name" value="Ser/Thr_kinase_AS"/>
</dbReference>
<dbReference type="EMBL" id="JSAB01000009">
    <property type="protein sequence ID" value="RNF32549.1"/>
    <property type="molecule type" value="Genomic_DNA"/>
</dbReference>
<keyword evidence="4" id="KW-0067">ATP-binding</keyword>
<evidence type="ECO:0000256" key="3">
    <source>
        <dbReference type="ARBA" id="ARBA00022777"/>
    </source>
</evidence>
<dbReference type="Proteomes" id="UP000283254">
    <property type="component" value="Unassembled WGS sequence"/>
</dbReference>
<dbReference type="AlphaFoldDB" id="A0A422QRB2"/>
<dbReference type="GO" id="GO:0004674">
    <property type="term" value="F:protein serine/threonine kinase activity"/>
    <property type="evidence" value="ECO:0007669"/>
    <property type="project" value="UniProtKB-KW"/>
</dbReference>
<organism evidence="6 7">
    <name type="scientific">Massilia aurea</name>
    <dbReference type="NCBI Taxonomy" id="373040"/>
    <lineage>
        <taxon>Bacteria</taxon>
        <taxon>Pseudomonadati</taxon>
        <taxon>Pseudomonadota</taxon>
        <taxon>Betaproteobacteria</taxon>
        <taxon>Burkholderiales</taxon>
        <taxon>Oxalobacteraceae</taxon>
        <taxon>Telluria group</taxon>
        <taxon>Massilia</taxon>
    </lineage>
</organism>
<evidence type="ECO:0000313" key="7">
    <source>
        <dbReference type="Proteomes" id="UP000283254"/>
    </source>
</evidence>
<keyword evidence="2" id="KW-0547">Nucleotide-binding</keyword>
<keyword evidence="3 6" id="KW-0418">Kinase</keyword>